<feature type="transmembrane region" description="Helical" evidence="4">
    <location>
        <begin position="12"/>
        <end position="32"/>
    </location>
</feature>
<evidence type="ECO:0000256" key="4">
    <source>
        <dbReference type="SAM" id="Phobius"/>
    </source>
</evidence>
<dbReference type="InterPro" id="IPR002123">
    <property type="entry name" value="Plipid/glycerol_acylTrfase"/>
</dbReference>
<dbReference type="GO" id="GO:0003841">
    <property type="term" value="F:1-acylglycerol-3-phosphate O-acyltransferase activity"/>
    <property type="evidence" value="ECO:0007669"/>
    <property type="project" value="TreeGrafter"/>
</dbReference>
<dbReference type="EMBL" id="VOPY01000001">
    <property type="protein sequence ID" value="TXC74372.1"/>
    <property type="molecule type" value="Genomic_DNA"/>
</dbReference>
<dbReference type="AlphaFoldDB" id="A0A5C6UM89"/>
<comment type="pathway">
    <text evidence="1">Lipid metabolism.</text>
</comment>
<gene>
    <name evidence="6" type="ORF">FSZ31_00910</name>
</gene>
<dbReference type="CDD" id="cd07989">
    <property type="entry name" value="LPLAT_AGPAT-like"/>
    <property type="match status" value="1"/>
</dbReference>
<comment type="caution">
    <text evidence="6">The sequence shown here is derived from an EMBL/GenBank/DDBJ whole genome shotgun (WGS) entry which is preliminary data.</text>
</comment>
<keyword evidence="4" id="KW-0472">Membrane</keyword>
<evidence type="ECO:0000313" key="7">
    <source>
        <dbReference type="Proteomes" id="UP000321129"/>
    </source>
</evidence>
<dbReference type="OrthoDB" id="5290997at2"/>
<dbReference type="Proteomes" id="UP000321129">
    <property type="component" value="Unassembled WGS sequence"/>
</dbReference>
<keyword evidence="7" id="KW-1185">Reference proteome</keyword>
<dbReference type="RefSeq" id="WP_147122458.1">
    <property type="nucleotide sequence ID" value="NZ_VOPY01000001.1"/>
</dbReference>
<reference evidence="6 7" key="1">
    <citation type="submission" date="2019-08" db="EMBL/GenBank/DDBJ databases">
        <title>Sphingorhabdus soil sp. nov., isolated from arctic soil.</title>
        <authorList>
            <person name="Liu Y."/>
        </authorList>
    </citation>
    <scope>NUCLEOTIDE SEQUENCE [LARGE SCALE GENOMIC DNA]</scope>
    <source>
        <strain evidence="6 7">D-2Q-5-6</strain>
    </source>
</reference>
<dbReference type="SMART" id="SM00563">
    <property type="entry name" value="PlsC"/>
    <property type="match status" value="1"/>
</dbReference>
<evidence type="ECO:0000259" key="5">
    <source>
        <dbReference type="SMART" id="SM00563"/>
    </source>
</evidence>
<proteinExistence type="predicted"/>
<evidence type="ECO:0000256" key="1">
    <source>
        <dbReference type="ARBA" id="ARBA00005189"/>
    </source>
</evidence>
<dbReference type="SUPFAM" id="SSF69593">
    <property type="entry name" value="Glycerol-3-phosphate (1)-acyltransferase"/>
    <property type="match status" value="1"/>
</dbReference>
<evidence type="ECO:0000256" key="3">
    <source>
        <dbReference type="ARBA" id="ARBA00023315"/>
    </source>
</evidence>
<dbReference type="PANTHER" id="PTHR10434">
    <property type="entry name" value="1-ACYL-SN-GLYCEROL-3-PHOSPHATE ACYLTRANSFERASE"/>
    <property type="match status" value="1"/>
</dbReference>
<sequence length="229" mass="25136">MIAVLRSTLFAIAFYGGSVFIVLAAFFAFPIVASTIGPITRVWARWHHWCCRWLLGQRLVIEGALPNAPVLYVFKHESMFETIELPRLFTRPAVMTKRELLDLPFWGRVARDYGLIPVERDAGAKALRAMLVAAKAAIAQGRPICLFAEGTRVPHGQSPPLRAGFAGLYKMLGVPVVPVALDSGRLSPRGSFIKRPGIITFRVAEAIPPGLPRDAVEAQVHKAMNALNT</sequence>
<organism evidence="6 7">
    <name type="scientific">Flavisphingopyxis soli</name>
    <dbReference type="NCBI Taxonomy" id="2601267"/>
    <lineage>
        <taxon>Bacteria</taxon>
        <taxon>Pseudomonadati</taxon>
        <taxon>Pseudomonadota</taxon>
        <taxon>Alphaproteobacteria</taxon>
        <taxon>Sphingomonadales</taxon>
        <taxon>Sphingopyxidaceae</taxon>
        <taxon>Flavisphingopyxis</taxon>
    </lineage>
</organism>
<evidence type="ECO:0000256" key="2">
    <source>
        <dbReference type="ARBA" id="ARBA00022679"/>
    </source>
</evidence>
<feature type="domain" description="Phospholipid/glycerol acyltransferase" evidence="5">
    <location>
        <begin position="70"/>
        <end position="184"/>
    </location>
</feature>
<protein>
    <submittedName>
        <fullName evidence="6">1-acyl-sn-glycerol-3-phosphate acyltransferase</fullName>
    </submittedName>
</protein>
<evidence type="ECO:0000313" key="6">
    <source>
        <dbReference type="EMBL" id="TXC74372.1"/>
    </source>
</evidence>
<keyword evidence="3 6" id="KW-0012">Acyltransferase</keyword>
<dbReference type="Pfam" id="PF01553">
    <property type="entry name" value="Acyltransferase"/>
    <property type="match status" value="1"/>
</dbReference>
<keyword evidence="2 6" id="KW-0808">Transferase</keyword>
<dbReference type="GO" id="GO:0006654">
    <property type="term" value="P:phosphatidic acid biosynthetic process"/>
    <property type="evidence" value="ECO:0007669"/>
    <property type="project" value="TreeGrafter"/>
</dbReference>
<keyword evidence="4" id="KW-1133">Transmembrane helix</keyword>
<accession>A0A5C6UM89</accession>
<name>A0A5C6UM89_9SPHN</name>
<dbReference type="PANTHER" id="PTHR10434:SF11">
    <property type="entry name" value="1-ACYL-SN-GLYCEROL-3-PHOSPHATE ACYLTRANSFERASE"/>
    <property type="match status" value="1"/>
</dbReference>
<keyword evidence="4" id="KW-0812">Transmembrane</keyword>